<evidence type="ECO:0000256" key="5">
    <source>
        <dbReference type="ARBA" id="ARBA00022915"/>
    </source>
</evidence>
<dbReference type="InterPro" id="IPR022663">
    <property type="entry name" value="DapB_C"/>
</dbReference>
<dbReference type="GO" id="GO:0008839">
    <property type="term" value="F:4-hydroxy-tetrahydrodipicolinate reductase"/>
    <property type="evidence" value="ECO:0007669"/>
    <property type="project" value="UniProtKB-UniRule"/>
</dbReference>
<evidence type="ECO:0000313" key="16">
    <source>
        <dbReference type="EMBL" id="HIZ19135.1"/>
    </source>
</evidence>
<comment type="catalytic activity">
    <reaction evidence="12 13">
        <text>(S)-2,3,4,5-tetrahydrodipicolinate + NAD(+) + H2O = (2S,4S)-4-hydroxy-2,3,4,5-tetrahydrodipicolinate + NADH + H(+)</text>
        <dbReference type="Rhea" id="RHEA:35323"/>
        <dbReference type="ChEBI" id="CHEBI:15377"/>
        <dbReference type="ChEBI" id="CHEBI:15378"/>
        <dbReference type="ChEBI" id="CHEBI:16845"/>
        <dbReference type="ChEBI" id="CHEBI:57540"/>
        <dbReference type="ChEBI" id="CHEBI:57945"/>
        <dbReference type="ChEBI" id="CHEBI:67139"/>
        <dbReference type="EC" id="1.17.1.8"/>
    </reaction>
</comment>
<dbReference type="GO" id="GO:0009089">
    <property type="term" value="P:lysine biosynthetic process via diaminopimelate"/>
    <property type="evidence" value="ECO:0007669"/>
    <property type="project" value="UniProtKB-UniRule"/>
</dbReference>
<dbReference type="GO" id="GO:0016726">
    <property type="term" value="F:oxidoreductase activity, acting on CH or CH2 groups, NAD or NADP as acceptor"/>
    <property type="evidence" value="ECO:0007669"/>
    <property type="project" value="UniProtKB-UniRule"/>
</dbReference>
<feature type="binding site" evidence="13">
    <location>
        <begin position="8"/>
        <end position="13"/>
    </location>
    <ligand>
        <name>NAD(+)</name>
        <dbReference type="ChEBI" id="CHEBI:57540"/>
    </ligand>
</feature>
<evidence type="ECO:0000256" key="10">
    <source>
        <dbReference type="ARBA" id="ARBA00038983"/>
    </source>
</evidence>
<comment type="caution">
    <text evidence="13">Lacks conserved residue(s) required for the propagation of feature annotation.</text>
</comment>
<dbReference type="InterPro" id="IPR000846">
    <property type="entry name" value="DapB_N"/>
</dbReference>
<comment type="pathway">
    <text evidence="9 13">Amino-acid biosynthesis; L-lysine biosynthesis via DAP pathway; (S)-tetrahydrodipicolinate from L-aspartate: step 4/4.</text>
</comment>
<feature type="binding site" evidence="13">
    <location>
        <begin position="142"/>
        <end position="143"/>
    </location>
    <ligand>
        <name>(S)-2,3,4,5-tetrahydrodipicolinate</name>
        <dbReference type="ChEBI" id="CHEBI:16845"/>
    </ligand>
</feature>
<dbReference type="CDD" id="cd02274">
    <property type="entry name" value="DHDPR_N"/>
    <property type="match status" value="1"/>
</dbReference>
<dbReference type="Gene3D" id="3.40.50.720">
    <property type="entry name" value="NAD(P)-binding Rossmann-like Domain"/>
    <property type="match status" value="1"/>
</dbReference>
<evidence type="ECO:0000256" key="7">
    <source>
        <dbReference type="ARBA" id="ARBA00023027"/>
    </source>
</evidence>
<proteinExistence type="inferred from homology"/>
<feature type="binding site" evidence="13">
    <location>
        <position position="33"/>
    </location>
    <ligand>
        <name>NAD(+)</name>
        <dbReference type="ChEBI" id="CHEBI:57540"/>
    </ligand>
</feature>
<feature type="active site" description="Proton donor" evidence="13">
    <location>
        <position position="136"/>
    </location>
</feature>
<dbReference type="PROSITE" id="PS01298">
    <property type="entry name" value="DAPB"/>
    <property type="match status" value="1"/>
</dbReference>
<keyword evidence="8 13" id="KW-0457">Lysine biosynthesis</keyword>
<evidence type="ECO:0000259" key="14">
    <source>
        <dbReference type="Pfam" id="PF01113"/>
    </source>
</evidence>
<evidence type="ECO:0000256" key="13">
    <source>
        <dbReference type="HAMAP-Rule" id="MF_00102"/>
    </source>
</evidence>
<keyword evidence="4 13" id="KW-0521">NADP</keyword>
<dbReference type="EC" id="1.17.1.8" evidence="10 13"/>
<evidence type="ECO:0000256" key="8">
    <source>
        <dbReference type="ARBA" id="ARBA00023154"/>
    </source>
</evidence>
<dbReference type="GO" id="GO:0005737">
    <property type="term" value="C:cytoplasm"/>
    <property type="evidence" value="ECO:0007669"/>
    <property type="project" value="UniProtKB-SubCell"/>
</dbReference>
<evidence type="ECO:0000313" key="17">
    <source>
        <dbReference type="Proteomes" id="UP000824029"/>
    </source>
</evidence>
<dbReference type="Pfam" id="PF01113">
    <property type="entry name" value="DapB_N"/>
    <property type="match status" value="1"/>
</dbReference>
<comment type="subunit">
    <text evidence="13">Homotetramer.</text>
</comment>
<comment type="caution">
    <text evidence="16">The sequence shown here is derived from an EMBL/GenBank/DDBJ whole genome shotgun (WGS) entry which is preliminary data.</text>
</comment>
<comment type="catalytic activity">
    <reaction evidence="11 13">
        <text>(S)-2,3,4,5-tetrahydrodipicolinate + NADP(+) + H2O = (2S,4S)-4-hydroxy-2,3,4,5-tetrahydrodipicolinate + NADPH + H(+)</text>
        <dbReference type="Rhea" id="RHEA:35331"/>
        <dbReference type="ChEBI" id="CHEBI:15377"/>
        <dbReference type="ChEBI" id="CHEBI:15378"/>
        <dbReference type="ChEBI" id="CHEBI:16845"/>
        <dbReference type="ChEBI" id="CHEBI:57783"/>
        <dbReference type="ChEBI" id="CHEBI:58349"/>
        <dbReference type="ChEBI" id="CHEBI:67139"/>
        <dbReference type="EC" id="1.17.1.8"/>
    </reaction>
</comment>
<dbReference type="HAMAP" id="MF_00102">
    <property type="entry name" value="DapB"/>
    <property type="match status" value="1"/>
</dbReference>
<accession>A0A9D2DLR7</accession>
<reference evidence="16" key="2">
    <citation type="submission" date="2021-04" db="EMBL/GenBank/DDBJ databases">
        <authorList>
            <person name="Gilroy R."/>
        </authorList>
    </citation>
    <scope>NUCLEOTIDE SEQUENCE</scope>
    <source>
        <strain evidence="16">ChiHecolR3B27-1887</strain>
    </source>
</reference>
<dbReference type="GO" id="GO:0050661">
    <property type="term" value="F:NADP binding"/>
    <property type="evidence" value="ECO:0007669"/>
    <property type="project" value="UniProtKB-UniRule"/>
</dbReference>
<dbReference type="InterPro" id="IPR036291">
    <property type="entry name" value="NAD(P)-bd_dom_sf"/>
</dbReference>
<dbReference type="GO" id="GO:0019877">
    <property type="term" value="P:diaminopimelate biosynthetic process"/>
    <property type="evidence" value="ECO:0007669"/>
    <property type="project" value="UniProtKB-UniRule"/>
</dbReference>
<keyword evidence="6 13" id="KW-0560">Oxidoreductase</keyword>
<dbReference type="AlphaFoldDB" id="A0A9D2DLR7"/>
<dbReference type="PANTHER" id="PTHR20836">
    <property type="entry name" value="DIHYDRODIPICOLINATE REDUCTASE"/>
    <property type="match status" value="1"/>
</dbReference>
<feature type="active site" description="Proton donor/acceptor" evidence="13">
    <location>
        <position position="132"/>
    </location>
</feature>
<evidence type="ECO:0000256" key="6">
    <source>
        <dbReference type="ARBA" id="ARBA00023002"/>
    </source>
</evidence>
<comment type="subcellular location">
    <subcellularLocation>
        <location evidence="13">Cytoplasm</location>
    </subcellularLocation>
</comment>
<dbReference type="PANTHER" id="PTHR20836:SF0">
    <property type="entry name" value="4-HYDROXY-TETRAHYDRODIPICOLINATE REDUCTASE 1, CHLOROPLASTIC-RELATED"/>
    <property type="match status" value="1"/>
</dbReference>
<dbReference type="GO" id="GO:0051287">
    <property type="term" value="F:NAD binding"/>
    <property type="evidence" value="ECO:0007669"/>
    <property type="project" value="UniProtKB-UniRule"/>
</dbReference>
<evidence type="ECO:0000256" key="12">
    <source>
        <dbReference type="ARBA" id="ARBA00049396"/>
    </source>
</evidence>
<feature type="domain" description="Dihydrodipicolinate reductase C-terminal" evidence="15">
    <location>
        <begin position="106"/>
        <end position="236"/>
    </location>
</feature>
<dbReference type="InterPro" id="IPR023940">
    <property type="entry name" value="DHDPR_bac"/>
</dbReference>
<feature type="binding site" evidence="13">
    <location>
        <begin position="100"/>
        <end position="103"/>
    </location>
    <ligand>
        <name>NAD(+)</name>
        <dbReference type="ChEBI" id="CHEBI:57540"/>
    </ligand>
</feature>
<feature type="binding site" evidence="13">
    <location>
        <position position="133"/>
    </location>
    <ligand>
        <name>(S)-2,3,4,5-tetrahydrodipicolinate</name>
        <dbReference type="ChEBI" id="CHEBI:16845"/>
    </ligand>
</feature>
<dbReference type="PIRSF" id="PIRSF000161">
    <property type="entry name" value="DHPR"/>
    <property type="match status" value="1"/>
</dbReference>
<evidence type="ECO:0000256" key="3">
    <source>
        <dbReference type="ARBA" id="ARBA00022605"/>
    </source>
</evidence>
<dbReference type="Gene3D" id="3.30.360.10">
    <property type="entry name" value="Dihydrodipicolinate Reductase, domain 2"/>
    <property type="match status" value="1"/>
</dbReference>
<comment type="function">
    <text evidence="13">Catalyzes the conversion of 4-hydroxy-tetrahydrodipicolinate (HTPA) to tetrahydrodipicolinate.</text>
</comment>
<reference evidence="16" key="1">
    <citation type="journal article" date="2021" name="PeerJ">
        <title>Extensive microbial diversity within the chicken gut microbiome revealed by metagenomics and culture.</title>
        <authorList>
            <person name="Gilroy R."/>
            <person name="Ravi A."/>
            <person name="Getino M."/>
            <person name="Pursley I."/>
            <person name="Horton D.L."/>
            <person name="Alikhan N.F."/>
            <person name="Baker D."/>
            <person name="Gharbi K."/>
            <person name="Hall N."/>
            <person name="Watson M."/>
            <person name="Adriaenssens E.M."/>
            <person name="Foster-Nyarko E."/>
            <person name="Jarju S."/>
            <person name="Secka A."/>
            <person name="Antonio M."/>
            <person name="Oren A."/>
            <person name="Chaudhuri R.R."/>
            <person name="La Ragione R."/>
            <person name="Hildebrand F."/>
            <person name="Pallen M.J."/>
        </authorList>
    </citation>
    <scope>NUCLEOTIDE SEQUENCE</scope>
    <source>
        <strain evidence="16">ChiHecolR3B27-1887</strain>
    </source>
</reference>
<dbReference type="InterPro" id="IPR022664">
    <property type="entry name" value="DapB_N_CS"/>
</dbReference>
<dbReference type="EMBL" id="DXBZ01000166">
    <property type="protein sequence ID" value="HIZ19135.1"/>
    <property type="molecule type" value="Genomic_DNA"/>
</dbReference>
<gene>
    <name evidence="13 16" type="primary">dapB</name>
    <name evidence="16" type="ORF">IAA22_08525</name>
</gene>
<evidence type="ECO:0000259" key="15">
    <source>
        <dbReference type="Pfam" id="PF05173"/>
    </source>
</evidence>
<dbReference type="NCBIfam" id="TIGR00036">
    <property type="entry name" value="dapB"/>
    <property type="match status" value="1"/>
</dbReference>
<keyword evidence="3 13" id="KW-0028">Amino-acid biosynthesis</keyword>
<sequence length="239" mass="24811">MASAIVVGGAGRMGRLVREGLLAKGLEVLGSYDVDNIDELDELAPAADVAVDFSAPTALQHTLAYARRTGAAVVSGTTGLSAGQLDELRALGEKNRVIWASNYSLGVAALRQATALVARTLAGWDVEIVETHHNQKADAPSGTAKALVAAVDPAGERPVVGGREGMVGARVPGEIGVHAVRGGTVAGTHEVHFFGTDEEVCLAHRATSRQIFATGAVAAAVRLLEREPGFYDFDTLMFG</sequence>
<feature type="binding site" evidence="13">
    <location>
        <begin position="76"/>
        <end position="78"/>
    </location>
    <ligand>
        <name>NAD(+)</name>
        <dbReference type="ChEBI" id="CHEBI:57540"/>
    </ligand>
</feature>
<dbReference type="Proteomes" id="UP000824029">
    <property type="component" value="Unassembled WGS sequence"/>
</dbReference>
<dbReference type="SUPFAM" id="SSF55347">
    <property type="entry name" value="Glyceraldehyde-3-phosphate dehydrogenase-like, C-terminal domain"/>
    <property type="match status" value="1"/>
</dbReference>
<keyword evidence="2 13" id="KW-0963">Cytoplasm</keyword>
<protein>
    <recommendedName>
        <fullName evidence="10 13">4-hydroxy-tetrahydrodipicolinate reductase</fullName>
        <shortName evidence="13">HTPA reductase</shortName>
        <ecNumber evidence="10 13">1.17.1.8</ecNumber>
    </recommendedName>
</protein>
<evidence type="ECO:0000256" key="9">
    <source>
        <dbReference type="ARBA" id="ARBA00037922"/>
    </source>
</evidence>
<comment type="similarity">
    <text evidence="1 13">Belongs to the DapB family.</text>
</comment>
<organism evidence="16 17">
    <name type="scientific">Candidatus Olsenella stercoravium</name>
    <dbReference type="NCBI Taxonomy" id="2838713"/>
    <lineage>
        <taxon>Bacteria</taxon>
        <taxon>Bacillati</taxon>
        <taxon>Actinomycetota</taxon>
        <taxon>Coriobacteriia</taxon>
        <taxon>Coriobacteriales</taxon>
        <taxon>Atopobiaceae</taxon>
        <taxon>Olsenella</taxon>
    </lineage>
</organism>
<dbReference type="SUPFAM" id="SSF51735">
    <property type="entry name" value="NAD(P)-binding Rossmann-fold domains"/>
    <property type="match status" value="1"/>
</dbReference>
<evidence type="ECO:0000256" key="2">
    <source>
        <dbReference type="ARBA" id="ARBA00022490"/>
    </source>
</evidence>
<evidence type="ECO:0000256" key="4">
    <source>
        <dbReference type="ARBA" id="ARBA00022857"/>
    </source>
</evidence>
<evidence type="ECO:0000256" key="11">
    <source>
        <dbReference type="ARBA" id="ARBA00049080"/>
    </source>
</evidence>
<dbReference type="Pfam" id="PF05173">
    <property type="entry name" value="DapB_C"/>
    <property type="match status" value="1"/>
</dbReference>
<evidence type="ECO:0000256" key="1">
    <source>
        <dbReference type="ARBA" id="ARBA00006642"/>
    </source>
</evidence>
<feature type="domain" description="Dihydrodipicolinate reductase N-terminal" evidence="14">
    <location>
        <begin position="5"/>
        <end position="103"/>
    </location>
</feature>
<name>A0A9D2DLR7_9ACTN</name>
<comment type="caution">
    <text evidence="13">Was originally thought to be a dihydrodipicolinate reductase (DHDPR), catalyzing the conversion of dihydrodipicolinate to tetrahydrodipicolinate. However, it was shown in E.coli that the substrate of the enzymatic reaction is not dihydrodipicolinate (DHDP) but in fact (2S,4S)-4-hydroxy-2,3,4,5-tetrahydrodipicolinic acid (HTPA), the product released by the DapA-catalyzed reaction.</text>
</comment>
<keyword evidence="5 13" id="KW-0220">Diaminopimelate biosynthesis</keyword>
<keyword evidence="7 13" id="KW-0520">NAD</keyword>